<dbReference type="GO" id="GO:0016608">
    <property type="term" value="F:growth hormone-releasing hormone activity"/>
    <property type="evidence" value="ECO:0007669"/>
    <property type="project" value="TreeGrafter"/>
</dbReference>
<dbReference type="GO" id="GO:0005184">
    <property type="term" value="F:neuropeptide hormone activity"/>
    <property type="evidence" value="ECO:0007669"/>
    <property type="project" value="InterPro"/>
</dbReference>
<name>A0AA97JHS3_EUBMA</name>
<evidence type="ECO:0000256" key="1">
    <source>
        <dbReference type="ARBA" id="ARBA00004613"/>
    </source>
</evidence>
<evidence type="ECO:0000256" key="8">
    <source>
        <dbReference type="SAM" id="SignalP"/>
    </source>
</evidence>
<dbReference type="GO" id="GO:0032880">
    <property type="term" value="P:regulation of protein localization"/>
    <property type="evidence" value="ECO:0007669"/>
    <property type="project" value="TreeGrafter"/>
</dbReference>
<dbReference type="AlphaFoldDB" id="A0AA97JHS3"/>
<dbReference type="GO" id="GO:0051428">
    <property type="term" value="F:peptide hormone receptor binding"/>
    <property type="evidence" value="ECO:0007669"/>
    <property type="project" value="TreeGrafter"/>
</dbReference>
<dbReference type="InterPro" id="IPR046963">
    <property type="entry name" value="VIP/GHRH-like"/>
</dbReference>
<dbReference type="GO" id="GO:0043204">
    <property type="term" value="C:perikaryon"/>
    <property type="evidence" value="ECO:0007669"/>
    <property type="project" value="TreeGrafter"/>
</dbReference>
<dbReference type="GO" id="GO:0005615">
    <property type="term" value="C:extracellular space"/>
    <property type="evidence" value="ECO:0007669"/>
    <property type="project" value="TreeGrafter"/>
</dbReference>
<dbReference type="PANTHER" id="PTHR11213">
    <property type="entry name" value="GLUCAGON-FAMILY NEUROPEPTIDE"/>
    <property type="match status" value="1"/>
</dbReference>
<protein>
    <recommendedName>
        <fullName evidence="5">Somatoliberin</fullName>
    </recommendedName>
    <alternativeName>
        <fullName evidence="7">Growth hormone-releasing factor</fullName>
    </alternativeName>
    <alternativeName>
        <fullName evidence="6">Growth hormone-releasing hormone</fullName>
    </alternativeName>
</protein>
<feature type="signal peptide" evidence="8">
    <location>
        <begin position="1"/>
        <end position="19"/>
    </location>
</feature>
<comment type="subcellular location">
    <subcellularLocation>
        <location evidence="1">Secreted</location>
    </subcellularLocation>
</comment>
<evidence type="ECO:0000256" key="5">
    <source>
        <dbReference type="ARBA" id="ARBA00040782"/>
    </source>
</evidence>
<evidence type="ECO:0000313" key="11">
    <source>
        <dbReference type="RefSeq" id="XP_054838005.1"/>
    </source>
</evidence>
<dbReference type="GO" id="GO:0031770">
    <property type="term" value="F:growth hormone-releasing hormone receptor binding"/>
    <property type="evidence" value="ECO:0007669"/>
    <property type="project" value="TreeGrafter"/>
</dbReference>
<dbReference type="RefSeq" id="XP_054838005.1">
    <property type="nucleotide sequence ID" value="XM_054982030.1"/>
</dbReference>
<accession>A0AA97JHS3</accession>
<evidence type="ECO:0000256" key="6">
    <source>
        <dbReference type="ARBA" id="ARBA00041953"/>
    </source>
</evidence>
<organism evidence="10 11">
    <name type="scientific">Eublepharis macularius</name>
    <name type="common">Leopard gecko</name>
    <name type="synonym">Cyrtodactylus macularius</name>
    <dbReference type="NCBI Taxonomy" id="481883"/>
    <lineage>
        <taxon>Eukaryota</taxon>
        <taxon>Metazoa</taxon>
        <taxon>Chordata</taxon>
        <taxon>Craniata</taxon>
        <taxon>Vertebrata</taxon>
        <taxon>Euteleostomi</taxon>
        <taxon>Lepidosauria</taxon>
        <taxon>Squamata</taxon>
        <taxon>Bifurcata</taxon>
        <taxon>Gekkota</taxon>
        <taxon>Eublepharidae</taxon>
        <taxon>Eublepharinae</taxon>
        <taxon>Eublepharis</taxon>
    </lineage>
</organism>
<dbReference type="SMART" id="SM00070">
    <property type="entry name" value="GLUCA"/>
    <property type="match status" value="1"/>
</dbReference>
<sequence>MLDRTLLLLLLHFVMCSLSSPLYPSLRYTPLPISGKAVSFQLQESGPAQSHNLSVEEQEEENFLTDPAEKRIQRHADAIFTNNFRKVQGKISARKALQAIFGKRHGEGRTGDVAHEFLTRRQSDSILMDSGYHEQMVLRNFLGAMLQNQRSQDVNNDHLENFISILTKLMEL</sequence>
<dbReference type="CTD" id="2691"/>
<comment type="similarity">
    <text evidence="2">Belongs to the glucagon family.</text>
</comment>
<keyword evidence="10" id="KW-1185">Reference proteome</keyword>
<evidence type="ECO:0000256" key="7">
    <source>
        <dbReference type="ARBA" id="ARBA00042164"/>
    </source>
</evidence>
<proteinExistence type="inferred from homology"/>
<evidence type="ECO:0000256" key="4">
    <source>
        <dbReference type="ARBA" id="ARBA00037623"/>
    </source>
</evidence>
<dbReference type="GO" id="GO:0030252">
    <property type="term" value="P:growth hormone secretion"/>
    <property type="evidence" value="ECO:0007669"/>
    <property type="project" value="TreeGrafter"/>
</dbReference>
<reference evidence="11" key="1">
    <citation type="submission" date="2025-08" db="UniProtKB">
        <authorList>
            <consortium name="RefSeq"/>
        </authorList>
    </citation>
    <scope>IDENTIFICATION</scope>
    <source>
        <tissue evidence="11">Blood</tissue>
    </source>
</reference>
<dbReference type="GeneID" id="129331464"/>
<dbReference type="Pfam" id="PF00123">
    <property type="entry name" value="Hormone_2"/>
    <property type="match status" value="1"/>
</dbReference>
<dbReference type="GO" id="GO:0043195">
    <property type="term" value="C:terminal bouton"/>
    <property type="evidence" value="ECO:0007669"/>
    <property type="project" value="TreeGrafter"/>
</dbReference>
<dbReference type="GO" id="GO:0007189">
    <property type="term" value="P:adenylate cyclase-activating G protein-coupled receptor signaling pathway"/>
    <property type="evidence" value="ECO:0007669"/>
    <property type="project" value="TreeGrafter"/>
</dbReference>
<feature type="domain" description="Glucagon / GIP / secretin / VIP family" evidence="9">
    <location>
        <begin position="75"/>
        <end position="101"/>
    </location>
</feature>
<evidence type="ECO:0000259" key="9">
    <source>
        <dbReference type="SMART" id="SM00070"/>
    </source>
</evidence>
<evidence type="ECO:0000256" key="2">
    <source>
        <dbReference type="ARBA" id="ARBA00008369"/>
    </source>
</evidence>
<keyword evidence="8" id="KW-0732">Signal</keyword>
<gene>
    <name evidence="11" type="primary">GHRH</name>
</gene>
<dbReference type="Proteomes" id="UP001190640">
    <property type="component" value="Chromosome 5"/>
</dbReference>
<comment type="function">
    <text evidence="4">GRF is released by the hypothalamus and acts on the adenohypophyse to stimulate the secretion of growth hormone.</text>
</comment>
<dbReference type="InterPro" id="IPR000532">
    <property type="entry name" value="Glucagon_GIP_secretin_VIP"/>
</dbReference>
<feature type="chain" id="PRO_5041700902" description="Somatoliberin" evidence="8">
    <location>
        <begin position="20"/>
        <end position="172"/>
    </location>
</feature>
<evidence type="ECO:0000256" key="3">
    <source>
        <dbReference type="ARBA" id="ARBA00022525"/>
    </source>
</evidence>
<dbReference type="PANTHER" id="PTHR11213:SF6">
    <property type="entry name" value="SOMATOLIBERIN"/>
    <property type="match status" value="1"/>
</dbReference>
<keyword evidence="3" id="KW-0964">Secreted</keyword>
<evidence type="ECO:0000313" key="10">
    <source>
        <dbReference type="Proteomes" id="UP001190640"/>
    </source>
</evidence>
<dbReference type="KEGG" id="emc:129331464"/>